<gene>
    <name evidence="13" type="ORF">SAMN05444394_3721</name>
</gene>
<dbReference type="Pfam" id="PF13620">
    <property type="entry name" value="CarboxypepD_reg"/>
    <property type="match status" value="1"/>
</dbReference>
<dbReference type="InterPro" id="IPR036942">
    <property type="entry name" value="Beta-barrel_TonB_sf"/>
</dbReference>
<dbReference type="InterPro" id="IPR041700">
    <property type="entry name" value="OMP_b-brl_3"/>
</dbReference>
<keyword evidence="13" id="KW-0675">Receptor</keyword>
<evidence type="ECO:0000256" key="5">
    <source>
        <dbReference type="ARBA" id="ARBA00022729"/>
    </source>
</evidence>
<proteinExistence type="inferred from homology"/>
<dbReference type="AlphaFoldDB" id="A0A1N6HC77"/>
<dbReference type="InterPro" id="IPR012910">
    <property type="entry name" value="Plug_dom"/>
</dbReference>
<reference evidence="14" key="1">
    <citation type="submission" date="2016-11" db="EMBL/GenBank/DDBJ databases">
        <authorList>
            <person name="Varghese N."/>
            <person name="Submissions S."/>
        </authorList>
    </citation>
    <scope>NUCLEOTIDE SEQUENCE [LARGE SCALE GENOMIC DNA]</scope>
    <source>
        <strain evidence="14">DSM 15292</strain>
    </source>
</reference>
<evidence type="ECO:0000256" key="3">
    <source>
        <dbReference type="ARBA" id="ARBA00022452"/>
    </source>
</evidence>
<keyword evidence="14" id="KW-1185">Reference proteome</keyword>
<dbReference type="PROSITE" id="PS52016">
    <property type="entry name" value="TONB_DEPENDENT_REC_3"/>
    <property type="match status" value="1"/>
</dbReference>
<dbReference type="InterPro" id="IPR008969">
    <property type="entry name" value="CarboxyPept-like_regulatory"/>
</dbReference>
<dbReference type="GO" id="GO:0015344">
    <property type="term" value="F:siderophore uptake transmembrane transporter activity"/>
    <property type="evidence" value="ECO:0007669"/>
    <property type="project" value="TreeGrafter"/>
</dbReference>
<dbReference type="OrthoDB" id="972646at2"/>
<dbReference type="InterPro" id="IPR039426">
    <property type="entry name" value="TonB-dep_rcpt-like"/>
</dbReference>
<dbReference type="PANTHER" id="PTHR30069:SF29">
    <property type="entry name" value="HEMOGLOBIN AND HEMOGLOBIN-HAPTOGLOBIN-BINDING PROTEIN 1-RELATED"/>
    <property type="match status" value="1"/>
</dbReference>
<dbReference type="GO" id="GO:0044718">
    <property type="term" value="P:siderophore transmembrane transport"/>
    <property type="evidence" value="ECO:0007669"/>
    <property type="project" value="TreeGrafter"/>
</dbReference>
<feature type="compositionally biased region" description="Gly residues" evidence="9">
    <location>
        <begin position="824"/>
        <end position="837"/>
    </location>
</feature>
<feature type="chain" id="PRO_5012274998" evidence="10">
    <location>
        <begin position="22"/>
        <end position="843"/>
    </location>
</feature>
<protein>
    <submittedName>
        <fullName evidence="13">Outer membrane receptor proteins, mostly Fe transport</fullName>
    </submittedName>
</protein>
<dbReference type="SUPFAM" id="SSF56935">
    <property type="entry name" value="Porins"/>
    <property type="match status" value="1"/>
</dbReference>
<comment type="similarity">
    <text evidence="8">Belongs to the TonB-dependent receptor family.</text>
</comment>
<dbReference type="Proteomes" id="UP000185221">
    <property type="component" value="Unassembled WGS sequence"/>
</dbReference>
<dbReference type="EMBL" id="FSRC01000003">
    <property type="protein sequence ID" value="SIO17255.1"/>
    <property type="molecule type" value="Genomic_DNA"/>
</dbReference>
<feature type="domain" description="TonB-dependent receptor plug" evidence="11">
    <location>
        <begin position="142"/>
        <end position="233"/>
    </location>
</feature>
<evidence type="ECO:0000256" key="4">
    <source>
        <dbReference type="ARBA" id="ARBA00022692"/>
    </source>
</evidence>
<dbReference type="Gene3D" id="2.40.170.20">
    <property type="entry name" value="TonB-dependent receptor, beta-barrel domain"/>
    <property type="match status" value="1"/>
</dbReference>
<dbReference type="Gene3D" id="2.170.130.10">
    <property type="entry name" value="TonB-dependent receptor, plug domain"/>
    <property type="match status" value="1"/>
</dbReference>
<keyword evidence="6 8" id="KW-0472">Membrane</keyword>
<dbReference type="InterPro" id="IPR037066">
    <property type="entry name" value="Plug_dom_sf"/>
</dbReference>
<evidence type="ECO:0000256" key="7">
    <source>
        <dbReference type="ARBA" id="ARBA00023237"/>
    </source>
</evidence>
<evidence type="ECO:0000259" key="12">
    <source>
        <dbReference type="Pfam" id="PF14905"/>
    </source>
</evidence>
<evidence type="ECO:0000256" key="1">
    <source>
        <dbReference type="ARBA" id="ARBA00004571"/>
    </source>
</evidence>
<accession>A0A1N6HC77</accession>
<organism evidence="13 14">
    <name type="scientific">Algoriphagus halophilus</name>
    <dbReference type="NCBI Taxonomy" id="226505"/>
    <lineage>
        <taxon>Bacteria</taxon>
        <taxon>Pseudomonadati</taxon>
        <taxon>Bacteroidota</taxon>
        <taxon>Cytophagia</taxon>
        <taxon>Cytophagales</taxon>
        <taxon>Cyclobacteriaceae</taxon>
        <taxon>Algoriphagus</taxon>
    </lineage>
</organism>
<feature type="region of interest" description="Disordered" evidence="9">
    <location>
        <begin position="806"/>
        <end position="843"/>
    </location>
</feature>
<evidence type="ECO:0000256" key="6">
    <source>
        <dbReference type="ARBA" id="ARBA00023136"/>
    </source>
</evidence>
<evidence type="ECO:0000256" key="10">
    <source>
        <dbReference type="SAM" id="SignalP"/>
    </source>
</evidence>
<feature type="signal peptide" evidence="10">
    <location>
        <begin position="1"/>
        <end position="21"/>
    </location>
</feature>
<evidence type="ECO:0000256" key="9">
    <source>
        <dbReference type="SAM" id="MobiDB-lite"/>
    </source>
</evidence>
<keyword evidence="2 8" id="KW-0813">Transport</keyword>
<sequence>MKKLFYLTLIFSTITSVGIFAQSTDGDKKTPARIIGVAKDQNTGEAVPYATAALYKAGTEENIAGGVADDEGKFFITGMKPGSYTLKVSFLGFETQTVDNIQVTSPNGDVNLGDILMADEGVALEEVTVQGQRELIEERVDRTIYKAENDKTTAGGDGTDVLRRVPMLSVDLDGNVSMRGSSNITVLIDNRPSAIAASSITDALKQIPADEIKAVEVITSPSARFDAEGTSGVINIVTKKNNLQGMSLNVRTGTGLRGSDLGLNASARKGKFGFTLGGFGRAGYNVLGSFENNQVLTNPDNSISTISQSADTERTYMFGRYNFGVDYEIDKYNFLTGAVNFGIRNSKNSQDNFLTQNYLNGDLVRNALRETNSKDNSNSIDLSLNYTRTFEKKGKEISLLTLYSRDNRESSFINTLFNEDFQTIDSRLKNDNPSKNEEYTVQLDFVEPLGKDGKSILEYGAKNILRKSVSDFTYYQAEGADGEFVINPDPNISNAFNYDQNVTAGYVSYTATLFKNYTIKPGLRYEYTTINADFETEAAADIPSYGTFVPSVNLSRKMKNGNLIKAAYNRRISRPSMRYLNPNLDVSNPTQWSQGNPTLDPEYTDNYEIGYSTYFKETMLNFTGYFRNTTGSIQAVRTIQNDGVIFTTYENIGEEQAIGVNIFTNINISSKFSLNGSIETYYSMLDNGLTDPLYAASNQGFVVSGRMFGNYSLPKDWQIQLFTFARGSRVQLQGTSGGFAAYGLGINKQFNEKRGSIGFGADNFLSKEFTVRNEIVTPTIVQNSTNVMRNMNFKINFSYRIGKLSMDQRSRRKKSINNDDLKSGGDGNDMNQGGGATGVSNNK</sequence>
<dbReference type="STRING" id="226505.SAMN05444394_3721"/>
<comment type="subcellular location">
    <subcellularLocation>
        <location evidence="1 8">Cell outer membrane</location>
        <topology evidence="1 8">Multi-pass membrane protein</topology>
    </subcellularLocation>
</comment>
<keyword evidence="4 8" id="KW-0812">Transmembrane</keyword>
<dbReference type="Gene3D" id="2.60.40.1120">
    <property type="entry name" value="Carboxypeptidase-like, regulatory domain"/>
    <property type="match status" value="1"/>
</dbReference>
<dbReference type="PANTHER" id="PTHR30069">
    <property type="entry name" value="TONB-DEPENDENT OUTER MEMBRANE RECEPTOR"/>
    <property type="match status" value="1"/>
</dbReference>
<dbReference type="SUPFAM" id="SSF49464">
    <property type="entry name" value="Carboxypeptidase regulatory domain-like"/>
    <property type="match status" value="1"/>
</dbReference>
<feature type="domain" description="Outer membrane protein beta-barrel" evidence="12">
    <location>
        <begin position="388"/>
        <end position="799"/>
    </location>
</feature>
<name>A0A1N6HC77_9BACT</name>
<dbReference type="Pfam" id="PF07715">
    <property type="entry name" value="Plug"/>
    <property type="match status" value="1"/>
</dbReference>
<dbReference type="RefSeq" id="WP_074226488.1">
    <property type="nucleotide sequence ID" value="NZ_FSRC01000003.1"/>
</dbReference>
<dbReference type="Pfam" id="PF14905">
    <property type="entry name" value="OMP_b-brl_3"/>
    <property type="match status" value="1"/>
</dbReference>
<keyword evidence="3 8" id="KW-1134">Transmembrane beta strand</keyword>
<keyword evidence="7 8" id="KW-0998">Cell outer membrane</keyword>
<evidence type="ECO:0000313" key="13">
    <source>
        <dbReference type="EMBL" id="SIO17255.1"/>
    </source>
</evidence>
<evidence type="ECO:0000313" key="14">
    <source>
        <dbReference type="Proteomes" id="UP000185221"/>
    </source>
</evidence>
<dbReference type="GO" id="GO:0009279">
    <property type="term" value="C:cell outer membrane"/>
    <property type="evidence" value="ECO:0007669"/>
    <property type="project" value="UniProtKB-SubCell"/>
</dbReference>
<keyword evidence="5 10" id="KW-0732">Signal</keyword>
<evidence type="ECO:0000256" key="2">
    <source>
        <dbReference type="ARBA" id="ARBA00022448"/>
    </source>
</evidence>
<evidence type="ECO:0000256" key="8">
    <source>
        <dbReference type="PROSITE-ProRule" id="PRU01360"/>
    </source>
</evidence>
<evidence type="ECO:0000259" key="11">
    <source>
        <dbReference type="Pfam" id="PF07715"/>
    </source>
</evidence>